<reference evidence="1 2" key="1">
    <citation type="journal article" date="2024" name="BMC Genomics">
        <title>De novo assembly and annotation of Popillia japonica's genome with initial clues to its potential as an invasive pest.</title>
        <authorList>
            <person name="Cucini C."/>
            <person name="Boschi S."/>
            <person name="Funari R."/>
            <person name="Cardaioli E."/>
            <person name="Iannotti N."/>
            <person name="Marturano G."/>
            <person name="Paoli F."/>
            <person name="Bruttini M."/>
            <person name="Carapelli A."/>
            <person name="Frati F."/>
            <person name="Nardi F."/>
        </authorList>
    </citation>
    <scope>NUCLEOTIDE SEQUENCE [LARGE SCALE GENOMIC DNA]</scope>
    <source>
        <strain evidence="1">DMR45628</strain>
    </source>
</reference>
<sequence>MIDFERATGNAITFPVIDFERATAISRDVQLPGLKERYANDADFALKIPFLNALYAIIPPERVVEAFKKLCDNDMFLHEAQNVVDYLEDTWIVRSPRKKGKEALNRSMWNCF</sequence>
<comment type="caution">
    <text evidence="1">The sequence shown here is derived from an EMBL/GenBank/DDBJ whole genome shotgun (WGS) entry which is preliminary data.</text>
</comment>
<evidence type="ECO:0000313" key="2">
    <source>
        <dbReference type="Proteomes" id="UP001458880"/>
    </source>
</evidence>
<dbReference type="AlphaFoldDB" id="A0AAW1KIC8"/>
<proteinExistence type="predicted"/>
<protein>
    <submittedName>
        <fullName evidence="1">Uncharacterized protein</fullName>
    </submittedName>
</protein>
<dbReference type="EMBL" id="JASPKY010000217">
    <property type="protein sequence ID" value="KAK9719657.1"/>
    <property type="molecule type" value="Genomic_DNA"/>
</dbReference>
<dbReference type="Proteomes" id="UP001458880">
    <property type="component" value="Unassembled WGS sequence"/>
</dbReference>
<organism evidence="1 2">
    <name type="scientific">Popillia japonica</name>
    <name type="common">Japanese beetle</name>
    <dbReference type="NCBI Taxonomy" id="7064"/>
    <lineage>
        <taxon>Eukaryota</taxon>
        <taxon>Metazoa</taxon>
        <taxon>Ecdysozoa</taxon>
        <taxon>Arthropoda</taxon>
        <taxon>Hexapoda</taxon>
        <taxon>Insecta</taxon>
        <taxon>Pterygota</taxon>
        <taxon>Neoptera</taxon>
        <taxon>Endopterygota</taxon>
        <taxon>Coleoptera</taxon>
        <taxon>Polyphaga</taxon>
        <taxon>Scarabaeiformia</taxon>
        <taxon>Scarabaeidae</taxon>
        <taxon>Rutelinae</taxon>
        <taxon>Popillia</taxon>
    </lineage>
</organism>
<keyword evidence="2" id="KW-1185">Reference proteome</keyword>
<evidence type="ECO:0000313" key="1">
    <source>
        <dbReference type="EMBL" id="KAK9719657.1"/>
    </source>
</evidence>
<accession>A0AAW1KIC8</accession>
<gene>
    <name evidence="1" type="ORF">QE152_g22559</name>
</gene>
<name>A0AAW1KIC8_POPJA</name>